<gene>
    <name evidence="1" type="ORF">B0H16DRAFT_1254138</name>
</gene>
<evidence type="ECO:0008006" key="3">
    <source>
        <dbReference type="Google" id="ProtNLM"/>
    </source>
</evidence>
<keyword evidence="2" id="KW-1185">Reference proteome</keyword>
<evidence type="ECO:0000313" key="2">
    <source>
        <dbReference type="Proteomes" id="UP001215598"/>
    </source>
</evidence>
<feature type="non-terminal residue" evidence="1">
    <location>
        <position position="126"/>
    </location>
</feature>
<dbReference type="EMBL" id="JARKIB010000120">
    <property type="protein sequence ID" value="KAJ7736646.1"/>
    <property type="molecule type" value="Genomic_DNA"/>
</dbReference>
<name>A0AAD7I781_9AGAR</name>
<dbReference type="PANTHER" id="PTHR46564:SF1">
    <property type="entry name" value="TRANSPOSASE"/>
    <property type="match status" value="1"/>
</dbReference>
<protein>
    <recommendedName>
        <fullName evidence="3">Transposase</fullName>
    </recommendedName>
</protein>
<sequence>ERAGLSVKRVQRMAAERDPLQAGNFLHRVSAYPAHYLVSIDEMSKDDRTYAILWGRAPVGERAEANIPFVRKRRFSAICALALDKGIIASRVVESSFDRDTFINYLRNDLLPVMNPYPAPQSVLLL</sequence>
<organism evidence="1 2">
    <name type="scientific">Mycena metata</name>
    <dbReference type="NCBI Taxonomy" id="1033252"/>
    <lineage>
        <taxon>Eukaryota</taxon>
        <taxon>Fungi</taxon>
        <taxon>Dikarya</taxon>
        <taxon>Basidiomycota</taxon>
        <taxon>Agaricomycotina</taxon>
        <taxon>Agaricomycetes</taxon>
        <taxon>Agaricomycetidae</taxon>
        <taxon>Agaricales</taxon>
        <taxon>Marasmiineae</taxon>
        <taxon>Mycenaceae</taxon>
        <taxon>Mycena</taxon>
    </lineage>
</organism>
<dbReference type="Proteomes" id="UP001215598">
    <property type="component" value="Unassembled WGS sequence"/>
</dbReference>
<dbReference type="PANTHER" id="PTHR46564">
    <property type="entry name" value="TRANSPOSASE"/>
    <property type="match status" value="1"/>
</dbReference>
<dbReference type="AlphaFoldDB" id="A0AAD7I781"/>
<evidence type="ECO:0000313" key="1">
    <source>
        <dbReference type="EMBL" id="KAJ7736646.1"/>
    </source>
</evidence>
<accession>A0AAD7I781</accession>
<reference evidence="1" key="1">
    <citation type="submission" date="2023-03" db="EMBL/GenBank/DDBJ databases">
        <title>Massive genome expansion in bonnet fungi (Mycena s.s.) driven by repeated elements and novel gene families across ecological guilds.</title>
        <authorList>
            <consortium name="Lawrence Berkeley National Laboratory"/>
            <person name="Harder C.B."/>
            <person name="Miyauchi S."/>
            <person name="Viragh M."/>
            <person name="Kuo A."/>
            <person name="Thoen E."/>
            <person name="Andreopoulos B."/>
            <person name="Lu D."/>
            <person name="Skrede I."/>
            <person name="Drula E."/>
            <person name="Henrissat B."/>
            <person name="Morin E."/>
            <person name="Kohler A."/>
            <person name="Barry K."/>
            <person name="LaButti K."/>
            <person name="Morin E."/>
            <person name="Salamov A."/>
            <person name="Lipzen A."/>
            <person name="Mereny Z."/>
            <person name="Hegedus B."/>
            <person name="Baldrian P."/>
            <person name="Stursova M."/>
            <person name="Weitz H."/>
            <person name="Taylor A."/>
            <person name="Grigoriev I.V."/>
            <person name="Nagy L.G."/>
            <person name="Martin F."/>
            <person name="Kauserud H."/>
        </authorList>
    </citation>
    <scope>NUCLEOTIDE SEQUENCE</scope>
    <source>
        <strain evidence="1">CBHHK182m</strain>
    </source>
</reference>
<proteinExistence type="predicted"/>
<feature type="non-terminal residue" evidence="1">
    <location>
        <position position="1"/>
    </location>
</feature>
<comment type="caution">
    <text evidence="1">The sequence shown here is derived from an EMBL/GenBank/DDBJ whole genome shotgun (WGS) entry which is preliminary data.</text>
</comment>